<proteinExistence type="predicted"/>
<evidence type="ECO:0000313" key="1">
    <source>
        <dbReference type="EMBL" id="MER0422837.1"/>
    </source>
</evidence>
<name>A0ABV1PVA1_STRMI</name>
<dbReference type="Proteomes" id="UP001456562">
    <property type="component" value="Unassembled WGS sequence"/>
</dbReference>
<protein>
    <submittedName>
        <fullName evidence="1">Uncharacterized protein</fullName>
    </submittedName>
</protein>
<reference evidence="1 2" key="1">
    <citation type="submission" date="2024-01" db="EMBL/GenBank/DDBJ databases">
        <title>Metagenomic exploration of the rhizosphere soil microbial community and their significance in facilitating the development of wild simulated ginseng.</title>
        <authorList>
            <person name="Huang J."/>
        </authorList>
    </citation>
    <scope>NUCLEOTIDE SEQUENCE [LARGE SCALE GENOMIC DNA]</scope>
    <source>
        <strain evidence="1 2">WY141</strain>
    </source>
</reference>
<gene>
    <name evidence="1" type="ORF">ABR748_01320</name>
</gene>
<accession>A0ABV1PVA1</accession>
<evidence type="ECO:0000313" key="2">
    <source>
        <dbReference type="Proteomes" id="UP001456562"/>
    </source>
</evidence>
<comment type="caution">
    <text evidence="1">The sequence shown here is derived from an EMBL/GenBank/DDBJ whole genome shotgun (WGS) entry which is preliminary data.</text>
</comment>
<dbReference type="RefSeq" id="WP_350239262.1">
    <property type="nucleotide sequence ID" value="NZ_JBEJUE010000001.1"/>
</dbReference>
<sequence length="173" mass="18073">MGTVLGEMRNVPWHELQHAYGSASQVPGMLSRIAWGDGPTAEDALSDLGQWIAAPAVFDATVAAVPFLWELAATETVKDRAGVLELLAAILASGHDLHPEWTRAAHDAVVAGRPTAARLAADASSAEAEAEAQTHAHARAQAQARQQAVRDAAVRLLAAIDGHICAACPPRAL</sequence>
<organism evidence="1 2">
    <name type="scientific">Streptomyces microflavus</name>
    <name type="common">Streptomyces lipmanii</name>
    <dbReference type="NCBI Taxonomy" id="1919"/>
    <lineage>
        <taxon>Bacteria</taxon>
        <taxon>Bacillati</taxon>
        <taxon>Actinomycetota</taxon>
        <taxon>Actinomycetes</taxon>
        <taxon>Kitasatosporales</taxon>
        <taxon>Streptomycetaceae</taxon>
        <taxon>Streptomyces</taxon>
    </lineage>
</organism>
<dbReference type="EMBL" id="JBEJUE010000001">
    <property type="protein sequence ID" value="MER0422837.1"/>
    <property type="molecule type" value="Genomic_DNA"/>
</dbReference>
<keyword evidence="2" id="KW-1185">Reference proteome</keyword>